<reference evidence="1" key="3">
    <citation type="submission" date="2023-05" db="EMBL/GenBank/DDBJ databases">
        <authorList>
            <person name="Smith C.H."/>
        </authorList>
    </citation>
    <scope>NUCLEOTIDE SEQUENCE</scope>
    <source>
        <strain evidence="1">CHS0354</strain>
        <tissue evidence="1">Mantle</tissue>
    </source>
</reference>
<reference evidence="1" key="1">
    <citation type="journal article" date="2021" name="Genome Biol. Evol.">
        <title>A High-Quality Reference Genome for a Parasitic Bivalve with Doubly Uniparental Inheritance (Bivalvia: Unionida).</title>
        <authorList>
            <person name="Smith C.H."/>
        </authorList>
    </citation>
    <scope>NUCLEOTIDE SEQUENCE</scope>
    <source>
        <strain evidence="1">CHS0354</strain>
    </source>
</reference>
<keyword evidence="2" id="KW-1185">Reference proteome</keyword>
<name>A0AAE0W381_9BIVA</name>
<dbReference type="Proteomes" id="UP001195483">
    <property type="component" value="Unassembled WGS sequence"/>
</dbReference>
<protein>
    <submittedName>
        <fullName evidence="1">Uncharacterized protein</fullName>
    </submittedName>
</protein>
<comment type="caution">
    <text evidence="1">The sequence shown here is derived from an EMBL/GenBank/DDBJ whole genome shotgun (WGS) entry which is preliminary data.</text>
</comment>
<evidence type="ECO:0000313" key="1">
    <source>
        <dbReference type="EMBL" id="KAK3598620.1"/>
    </source>
</evidence>
<accession>A0AAE0W381</accession>
<dbReference type="EMBL" id="JAEAOA010002198">
    <property type="protein sequence ID" value="KAK3598620.1"/>
    <property type="molecule type" value="Genomic_DNA"/>
</dbReference>
<gene>
    <name evidence="1" type="ORF">CHS0354_037567</name>
</gene>
<reference evidence="1" key="2">
    <citation type="journal article" date="2021" name="Genome Biol. Evol.">
        <title>Developing a high-quality reference genome for a parasitic bivalve with doubly uniparental inheritance (Bivalvia: Unionida).</title>
        <authorList>
            <person name="Smith C.H."/>
        </authorList>
    </citation>
    <scope>NUCLEOTIDE SEQUENCE</scope>
    <source>
        <strain evidence="1">CHS0354</strain>
        <tissue evidence="1">Mantle</tissue>
    </source>
</reference>
<evidence type="ECO:0000313" key="2">
    <source>
        <dbReference type="Proteomes" id="UP001195483"/>
    </source>
</evidence>
<sequence>NHMVQCSTCQRDGESTVSLNLDDQRFINQFESKERERFSHSCCEFGEEHKRYA</sequence>
<proteinExistence type="predicted"/>
<dbReference type="AlphaFoldDB" id="A0AAE0W381"/>
<organism evidence="1 2">
    <name type="scientific">Potamilus streckersoni</name>
    <dbReference type="NCBI Taxonomy" id="2493646"/>
    <lineage>
        <taxon>Eukaryota</taxon>
        <taxon>Metazoa</taxon>
        <taxon>Spiralia</taxon>
        <taxon>Lophotrochozoa</taxon>
        <taxon>Mollusca</taxon>
        <taxon>Bivalvia</taxon>
        <taxon>Autobranchia</taxon>
        <taxon>Heteroconchia</taxon>
        <taxon>Palaeoheterodonta</taxon>
        <taxon>Unionida</taxon>
        <taxon>Unionoidea</taxon>
        <taxon>Unionidae</taxon>
        <taxon>Ambleminae</taxon>
        <taxon>Lampsilini</taxon>
        <taxon>Potamilus</taxon>
    </lineage>
</organism>
<feature type="non-terminal residue" evidence="1">
    <location>
        <position position="1"/>
    </location>
</feature>